<proteinExistence type="predicted"/>
<comment type="caution">
    <text evidence="6">The sequence shown here is derived from an EMBL/GenBank/DDBJ whole genome shotgun (WGS) entry which is preliminary data.</text>
</comment>
<accession>A0A3A6PD82</accession>
<dbReference type="PROSITE" id="PS50932">
    <property type="entry name" value="HTH_LACI_2"/>
    <property type="match status" value="1"/>
</dbReference>
<keyword evidence="2" id="KW-0805">Transcription regulation</keyword>
<dbReference type="Pfam" id="PF13377">
    <property type="entry name" value="Peripla_BP_3"/>
    <property type="match status" value="1"/>
</dbReference>
<dbReference type="GO" id="GO:0003700">
    <property type="term" value="F:DNA-binding transcription factor activity"/>
    <property type="evidence" value="ECO:0007669"/>
    <property type="project" value="TreeGrafter"/>
</dbReference>
<dbReference type="SUPFAM" id="SSF53822">
    <property type="entry name" value="Periplasmic binding protein-like I"/>
    <property type="match status" value="1"/>
</dbReference>
<dbReference type="Proteomes" id="UP000267798">
    <property type="component" value="Unassembled WGS sequence"/>
</dbReference>
<evidence type="ECO:0000256" key="2">
    <source>
        <dbReference type="ARBA" id="ARBA00023015"/>
    </source>
</evidence>
<dbReference type="GO" id="GO:0000976">
    <property type="term" value="F:transcription cis-regulatory region binding"/>
    <property type="evidence" value="ECO:0007669"/>
    <property type="project" value="TreeGrafter"/>
</dbReference>
<keyword evidence="7" id="KW-1185">Reference proteome</keyword>
<dbReference type="InterPro" id="IPR000843">
    <property type="entry name" value="HTH_LacI"/>
</dbReference>
<dbReference type="OrthoDB" id="2026446at2"/>
<keyword evidence="4" id="KW-0804">Transcription</keyword>
<evidence type="ECO:0000256" key="4">
    <source>
        <dbReference type="ARBA" id="ARBA00023163"/>
    </source>
</evidence>
<dbReference type="PANTHER" id="PTHR30146">
    <property type="entry name" value="LACI-RELATED TRANSCRIPTIONAL REPRESSOR"/>
    <property type="match status" value="1"/>
</dbReference>
<dbReference type="SUPFAM" id="SSF47413">
    <property type="entry name" value="lambda repressor-like DNA-binding domains"/>
    <property type="match status" value="1"/>
</dbReference>
<dbReference type="InterPro" id="IPR046335">
    <property type="entry name" value="LacI/GalR-like_sensor"/>
</dbReference>
<dbReference type="SMART" id="SM00354">
    <property type="entry name" value="HTH_LACI"/>
    <property type="match status" value="1"/>
</dbReference>
<keyword evidence="1" id="KW-0678">Repressor</keyword>
<dbReference type="Gene3D" id="3.40.50.2300">
    <property type="match status" value="2"/>
</dbReference>
<organism evidence="6 7">
    <name type="scientific">Paenibacillus pinisoli</name>
    <dbReference type="NCBI Taxonomy" id="1276110"/>
    <lineage>
        <taxon>Bacteria</taxon>
        <taxon>Bacillati</taxon>
        <taxon>Bacillota</taxon>
        <taxon>Bacilli</taxon>
        <taxon>Bacillales</taxon>
        <taxon>Paenibacillaceae</taxon>
        <taxon>Paenibacillus</taxon>
    </lineage>
</organism>
<dbReference type="InterPro" id="IPR010982">
    <property type="entry name" value="Lambda_DNA-bd_dom_sf"/>
</dbReference>
<evidence type="ECO:0000256" key="1">
    <source>
        <dbReference type="ARBA" id="ARBA00022491"/>
    </source>
</evidence>
<evidence type="ECO:0000313" key="6">
    <source>
        <dbReference type="EMBL" id="RJX39472.1"/>
    </source>
</evidence>
<dbReference type="Gene3D" id="1.10.260.40">
    <property type="entry name" value="lambda repressor-like DNA-binding domains"/>
    <property type="match status" value="1"/>
</dbReference>
<dbReference type="AlphaFoldDB" id="A0A3A6PD82"/>
<dbReference type="EMBL" id="QXQB01000002">
    <property type="protein sequence ID" value="RJX39472.1"/>
    <property type="molecule type" value="Genomic_DNA"/>
</dbReference>
<dbReference type="InterPro" id="IPR028082">
    <property type="entry name" value="Peripla_BP_I"/>
</dbReference>
<dbReference type="Pfam" id="PF00356">
    <property type="entry name" value="LacI"/>
    <property type="match status" value="1"/>
</dbReference>
<evidence type="ECO:0000259" key="5">
    <source>
        <dbReference type="PROSITE" id="PS50932"/>
    </source>
</evidence>
<dbReference type="PANTHER" id="PTHR30146:SF148">
    <property type="entry name" value="HTH-TYPE TRANSCRIPTIONAL REPRESSOR PURR-RELATED"/>
    <property type="match status" value="1"/>
</dbReference>
<gene>
    <name evidence="6" type="ORF">D3P09_08570</name>
</gene>
<keyword evidence="3" id="KW-0238">DNA-binding</keyword>
<sequence length="374" mass="41343">MSNKITMQQIADSVGVSKFVVSKTLSGKGGVSEATRERVIAAATQLGYFTQKHVYMNAAKPEPAAEGAKSRQSVLLLMPNIRFQTKESLYWGRVLDGVSARLEQEGCGMIIVSEQSIEHFVDILNPSGILGLIGVGEISTSLLLEVHRIGLPMVLVDHEDALIPTDTVFANNYESVYRLTKHLIGMGHRNMMFVGNVRYSRSFLDRFLGFRSALEERLPEARKLSKEEQLVPLDGADQSEHLESFKSWASERMERNALPTALVCANDRIAIGAVRALTELGLSVPEQISVTGFDNIEDAYRIDPPLTTAHVPKEALGKRAVERLLGRIASKNEPLEKILLTCDLLYRGTTCPVNEDGISERYGLPGRDSRPEHN</sequence>
<evidence type="ECO:0000256" key="3">
    <source>
        <dbReference type="ARBA" id="ARBA00023125"/>
    </source>
</evidence>
<name>A0A3A6PD82_9BACL</name>
<dbReference type="RefSeq" id="WP_120108976.1">
    <property type="nucleotide sequence ID" value="NZ_QXQB01000002.1"/>
</dbReference>
<dbReference type="CDD" id="cd19974">
    <property type="entry name" value="PBP1_LacI-like"/>
    <property type="match status" value="1"/>
</dbReference>
<evidence type="ECO:0000313" key="7">
    <source>
        <dbReference type="Proteomes" id="UP000267798"/>
    </source>
</evidence>
<feature type="domain" description="HTH lacI-type" evidence="5">
    <location>
        <begin position="5"/>
        <end position="70"/>
    </location>
</feature>
<reference evidence="6 7" key="1">
    <citation type="submission" date="2018-09" db="EMBL/GenBank/DDBJ databases">
        <title>Paenibacillus aracenensis nov. sp. isolated from a cave in southern Spain.</title>
        <authorList>
            <person name="Jurado V."/>
            <person name="Gutierrez-Patricio S."/>
            <person name="Gonzalez-Pimentel J.L."/>
            <person name="Miller A.Z."/>
            <person name="Laiz L."/>
            <person name="Saiz-Jimenez C."/>
        </authorList>
    </citation>
    <scope>NUCLEOTIDE SEQUENCE [LARGE SCALE GENOMIC DNA]</scope>
    <source>
        <strain evidence="6 7">JCM 19203</strain>
    </source>
</reference>
<protein>
    <submittedName>
        <fullName evidence="6">LacI family transcriptional regulator</fullName>
    </submittedName>
</protein>
<dbReference type="CDD" id="cd01392">
    <property type="entry name" value="HTH_LacI"/>
    <property type="match status" value="1"/>
</dbReference>